<organism evidence="1 2">
    <name type="scientific">Citrobacter youngae ATCC 29220</name>
    <dbReference type="NCBI Taxonomy" id="500640"/>
    <lineage>
        <taxon>Bacteria</taxon>
        <taxon>Pseudomonadati</taxon>
        <taxon>Pseudomonadota</taxon>
        <taxon>Gammaproteobacteria</taxon>
        <taxon>Enterobacterales</taxon>
        <taxon>Enterobacteriaceae</taxon>
        <taxon>Citrobacter</taxon>
        <taxon>Citrobacter freundii complex</taxon>
    </lineage>
</organism>
<accession>D4B6G6</accession>
<reference evidence="1 2" key="1">
    <citation type="submission" date="2010-02" db="EMBL/GenBank/DDBJ databases">
        <authorList>
            <person name="Weinstock G."/>
            <person name="Sodergren E."/>
            <person name="Clifton S."/>
            <person name="Fulton L."/>
            <person name="Fulton B."/>
            <person name="Courtney L."/>
            <person name="Fronick C."/>
            <person name="Harrison M."/>
            <person name="Strong C."/>
            <person name="Farmer C."/>
            <person name="Delahaunty K."/>
            <person name="Markovic C."/>
            <person name="Hall O."/>
            <person name="Minx P."/>
            <person name="Tomlinson C."/>
            <person name="Mitreva M."/>
            <person name="Nelson J."/>
            <person name="Hou S."/>
            <person name="Wollam A."/>
            <person name="Pepin K.H."/>
            <person name="Johnson M."/>
            <person name="Bhonagiri V."/>
            <person name="Zhang X."/>
            <person name="Suruliraj S."/>
            <person name="Warren W."/>
            <person name="Chinwalla A."/>
            <person name="Mardis E.R."/>
            <person name="Wilson R.K."/>
        </authorList>
    </citation>
    <scope>NUCLEOTIDE SEQUENCE [LARGE SCALE GENOMIC DNA]</scope>
    <source>
        <strain evidence="1 2">ATCC 29220</strain>
    </source>
</reference>
<evidence type="ECO:0000313" key="1">
    <source>
        <dbReference type="EMBL" id="EFE09746.1"/>
    </source>
</evidence>
<proteinExistence type="predicted"/>
<evidence type="ECO:0000313" key="2">
    <source>
        <dbReference type="Proteomes" id="UP000003880"/>
    </source>
</evidence>
<dbReference type="EMBL" id="ABWL02000002">
    <property type="protein sequence ID" value="EFE09746.1"/>
    <property type="molecule type" value="Genomic_DNA"/>
</dbReference>
<dbReference type="HOGENOM" id="CLU_2914118_0_0_6"/>
<protein>
    <submittedName>
        <fullName evidence="1">Uncharacterized protein</fullName>
    </submittedName>
</protein>
<comment type="caution">
    <text evidence="1">The sequence shown here is derived from an EMBL/GenBank/DDBJ whole genome shotgun (WGS) entry which is preliminary data.</text>
</comment>
<dbReference type="AlphaFoldDB" id="D4B6G6"/>
<gene>
    <name evidence="1" type="ORF">CIT292_05902</name>
</gene>
<sequence length="61" mass="6657">MFCRPDKRSASGNPVSSCRMRRSALFGLQRASVNPGAPPYSACKTPTLFLTDNLDSSLEHI</sequence>
<dbReference type="Proteomes" id="UP000003880">
    <property type="component" value="Unassembled WGS sequence"/>
</dbReference>
<name>D4B6G6_9ENTR</name>